<feature type="transmembrane region" description="Helical" evidence="1">
    <location>
        <begin position="335"/>
        <end position="354"/>
    </location>
</feature>
<feature type="transmembrane region" description="Helical" evidence="1">
    <location>
        <begin position="98"/>
        <end position="116"/>
    </location>
</feature>
<keyword evidence="1" id="KW-1133">Transmembrane helix</keyword>
<sequence length="381" mass="43182">MQSPAAITPKPTRYKQLDSLRGLAALCVFISHCFLMLSRAGTWVEPIKQSPLGILLNGRAAVMFFFVLSGFVLSLPFINSNRPLKLTEFYIKRVFRIYPAYLLAIVLAIILKTYVFQPGGNAGFSGWMTGFWGWPWDAVHRQEIVKTFLLIGPNFDADMIDPVIWSLVVEMKMSLLLPFFIIIVSRGNLLFNLLFFLLVLALIYNHTNGFLGVFYIGVLCAKYKEPLTKAIKALNTAWVFALLLLAMFCYNISFEFYTPWGDSAHPFAYFWRDYTNAIGGALVMMMALARVRAGNFLQQPVFNFMGDTSYSFYLLHMPLLISFSSLFGQKFQGSAAAIIVLSIILAYALSYVVFKTIEIPFQTLAKKLVAKWPLLRTMDIK</sequence>
<feature type="transmembrane region" description="Helical" evidence="1">
    <location>
        <begin position="60"/>
        <end position="78"/>
    </location>
</feature>
<dbReference type="PANTHER" id="PTHR23028">
    <property type="entry name" value="ACETYLTRANSFERASE"/>
    <property type="match status" value="1"/>
</dbReference>
<dbReference type="PANTHER" id="PTHR23028:SF53">
    <property type="entry name" value="ACYL_TRANSF_3 DOMAIN-CONTAINING PROTEIN"/>
    <property type="match status" value="1"/>
</dbReference>
<evidence type="ECO:0000313" key="3">
    <source>
        <dbReference type="EMBL" id="MBD1363637.1"/>
    </source>
</evidence>
<feature type="domain" description="Acyltransferase 3" evidence="2">
    <location>
        <begin position="15"/>
        <end position="351"/>
    </location>
</feature>
<name>A0ABR7WQ71_9SPHI</name>
<comment type="caution">
    <text evidence="3">The sequence shown here is derived from an EMBL/GenBank/DDBJ whole genome shotgun (WGS) entry which is preliminary data.</text>
</comment>
<keyword evidence="4" id="KW-1185">Reference proteome</keyword>
<protein>
    <submittedName>
        <fullName evidence="3">Acyltransferase</fullName>
    </submittedName>
</protein>
<feature type="transmembrane region" description="Helical" evidence="1">
    <location>
        <begin position="269"/>
        <end position="290"/>
    </location>
</feature>
<feature type="transmembrane region" description="Helical" evidence="1">
    <location>
        <begin position="237"/>
        <end position="257"/>
    </location>
</feature>
<dbReference type="GO" id="GO:0016746">
    <property type="term" value="F:acyltransferase activity"/>
    <property type="evidence" value="ECO:0007669"/>
    <property type="project" value="UniProtKB-KW"/>
</dbReference>
<evidence type="ECO:0000259" key="2">
    <source>
        <dbReference type="Pfam" id="PF01757"/>
    </source>
</evidence>
<dbReference type="EMBL" id="JACWMY010000003">
    <property type="protein sequence ID" value="MBD1363637.1"/>
    <property type="molecule type" value="Genomic_DNA"/>
</dbReference>
<feature type="transmembrane region" description="Helical" evidence="1">
    <location>
        <begin position="310"/>
        <end position="328"/>
    </location>
</feature>
<dbReference type="Proteomes" id="UP000606600">
    <property type="component" value="Unassembled WGS sequence"/>
</dbReference>
<feature type="transmembrane region" description="Helical" evidence="1">
    <location>
        <begin position="191"/>
        <end position="217"/>
    </location>
</feature>
<keyword evidence="3" id="KW-0012">Acyltransferase</keyword>
<reference evidence="3 4" key="1">
    <citation type="submission" date="2020-09" db="EMBL/GenBank/DDBJ databases">
        <title>Novel species of Mucilaginibacter isolated from a glacier on the Tibetan Plateau.</title>
        <authorList>
            <person name="Liu Q."/>
            <person name="Xin Y.-H."/>
        </authorList>
    </citation>
    <scope>NUCLEOTIDE SEQUENCE [LARGE SCALE GENOMIC DNA]</scope>
    <source>
        <strain evidence="3 4">ZT4R22</strain>
    </source>
</reference>
<dbReference type="InterPro" id="IPR050879">
    <property type="entry name" value="Acyltransferase_3"/>
</dbReference>
<keyword evidence="3" id="KW-0808">Transferase</keyword>
<dbReference type="RefSeq" id="WP_191188306.1">
    <property type="nucleotide sequence ID" value="NZ_JACWMY010000003.1"/>
</dbReference>
<keyword evidence="1" id="KW-0812">Transmembrane</keyword>
<feature type="transmembrane region" description="Helical" evidence="1">
    <location>
        <begin position="163"/>
        <end position="184"/>
    </location>
</feature>
<accession>A0ABR7WQ71</accession>
<gene>
    <name evidence="3" type="ORF">IDJ77_07430</name>
</gene>
<dbReference type="InterPro" id="IPR002656">
    <property type="entry name" value="Acyl_transf_3_dom"/>
</dbReference>
<keyword evidence="1" id="KW-0472">Membrane</keyword>
<feature type="transmembrane region" description="Helical" evidence="1">
    <location>
        <begin position="20"/>
        <end position="40"/>
    </location>
</feature>
<proteinExistence type="predicted"/>
<dbReference type="Pfam" id="PF01757">
    <property type="entry name" value="Acyl_transf_3"/>
    <property type="match status" value="1"/>
</dbReference>
<evidence type="ECO:0000313" key="4">
    <source>
        <dbReference type="Proteomes" id="UP000606600"/>
    </source>
</evidence>
<evidence type="ECO:0000256" key="1">
    <source>
        <dbReference type="SAM" id="Phobius"/>
    </source>
</evidence>
<organism evidence="3 4">
    <name type="scientific">Mucilaginibacter pankratovii</name>
    <dbReference type="NCBI Taxonomy" id="2772110"/>
    <lineage>
        <taxon>Bacteria</taxon>
        <taxon>Pseudomonadati</taxon>
        <taxon>Bacteroidota</taxon>
        <taxon>Sphingobacteriia</taxon>
        <taxon>Sphingobacteriales</taxon>
        <taxon>Sphingobacteriaceae</taxon>
        <taxon>Mucilaginibacter</taxon>
    </lineage>
</organism>